<name>A0ABU8DL08_ERWAP</name>
<dbReference type="Proteomes" id="UP001306592">
    <property type="component" value="Unassembled WGS sequence"/>
</dbReference>
<gene>
    <name evidence="1" type="ORF">V8N49_21380</name>
</gene>
<accession>A0ABU8DL08</accession>
<organism evidence="1 2">
    <name type="scientific">Erwinia aphidicola</name>
    <dbReference type="NCBI Taxonomy" id="68334"/>
    <lineage>
        <taxon>Bacteria</taxon>
        <taxon>Pseudomonadati</taxon>
        <taxon>Pseudomonadota</taxon>
        <taxon>Gammaproteobacteria</taxon>
        <taxon>Enterobacterales</taxon>
        <taxon>Erwiniaceae</taxon>
        <taxon>Erwinia</taxon>
    </lineage>
</organism>
<keyword evidence="2" id="KW-1185">Reference proteome</keyword>
<dbReference type="InterPro" id="IPR021316">
    <property type="entry name" value="DUF2913"/>
</dbReference>
<dbReference type="RefSeq" id="WP_336203770.1">
    <property type="nucleotide sequence ID" value="NZ_JBANEI010000022.1"/>
</dbReference>
<proteinExistence type="predicted"/>
<dbReference type="EMBL" id="JBANEI010000022">
    <property type="protein sequence ID" value="MEI2684193.1"/>
    <property type="molecule type" value="Genomic_DNA"/>
</dbReference>
<sequence>MDNGNLNASHLAWCGLVALQNARADGEVSSPAQENLFLVRWLALAEKQRRFSRELASDISWLLKEGRGKGVHADLPGKLNYLWRAGSGSLEAQNDLYRLQHALNAVKMTGWVYMVLSEKEWSGRNRIRLNPAVSGVYINRAALENGFDDGGKQRYPLPARISGNLTGLDVLLKRSGWCREPVNGDDPMLHHLLAC</sequence>
<reference evidence="1 2" key="1">
    <citation type="submission" date="2024-02" db="EMBL/GenBank/DDBJ databases">
        <title>First report Erwinia aphidicola in onion in Chile.</title>
        <authorList>
            <person name="Valenzuela M."/>
            <person name="Pena M."/>
            <person name="Dutta B."/>
        </authorList>
    </citation>
    <scope>NUCLEOTIDE SEQUENCE [LARGE SCALE GENOMIC DNA]</scope>
    <source>
        <strain evidence="1 2">QCJ3A</strain>
    </source>
</reference>
<evidence type="ECO:0000313" key="1">
    <source>
        <dbReference type="EMBL" id="MEI2684193.1"/>
    </source>
</evidence>
<comment type="caution">
    <text evidence="1">The sequence shown here is derived from an EMBL/GenBank/DDBJ whole genome shotgun (WGS) entry which is preliminary data.</text>
</comment>
<protein>
    <submittedName>
        <fullName evidence="1">DUF2913 family protein</fullName>
    </submittedName>
</protein>
<dbReference type="Pfam" id="PF11140">
    <property type="entry name" value="DUF2913"/>
    <property type="match status" value="1"/>
</dbReference>
<evidence type="ECO:0000313" key="2">
    <source>
        <dbReference type="Proteomes" id="UP001306592"/>
    </source>
</evidence>